<protein>
    <recommendedName>
        <fullName evidence="7">TauD/TfdA-like domain-containing protein</fullName>
    </recommendedName>
</protein>
<name>A0A1E4T4N7_9ASCO</name>
<evidence type="ECO:0000313" key="8">
    <source>
        <dbReference type="EMBL" id="ODV86733.1"/>
    </source>
</evidence>
<dbReference type="GO" id="GO:0046872">
    <property type="term" value="F:metal ion binding"/>
    <property type="evidence" value="ECO:0007669"/>
    <property type="project" value="UniProtKB-KW"/>
</dbReference>
<evidence type="ECO:0000256" key="3">
    <source>
        <dbReference type="ARBA" id="ARBA00022723"/>
    </source>
</evidence>
<dbReference type="STRING" id="983967.A0A1E4T4N7"/>
<dbReference type="EMBL" id="KV453849">
    <property type="protein sequence ID" value="ODV86733.1"/>
    <property type="molecule type" value="Genomic_DNA"/>
</dbReference>
<accession>A0A1E4T4N7</accession>
<comment type="similarity">
    <text evidence="2">Belongs to the TfdA dioxygenase family.</text>
</comment>
<feature type="domain" description="TauD/TfdA-like" evidence="7">
    <location>
        <begin position="83"/>
        <end position="352"/>
    </location>
</feature>
<organism evidence="8 9">
    <name type="scientific">[Candida] arabinofermentans NRRL YB-2248</name>
    <dbReference type="NCBI Taxonomy" id="983967"/>
    <lineage>
        <taxon>Eukaryota</taxon>
        <taxon>Fungi</taxon>
        <taxon>Dikarya</taxon>
        <taxon>Ascomycota</taxon>
        <taxon>Saccharomycotina</taxon>
        <taxon>Pichiomycetes</taxon>
        <taxon>Pichiales</taxon>
        <taxon>Pichiaceae</taxon>
        <taxon>Ogataea</taxon>
        <taxon>Ogataea/Candida clade</taxon>
    </lineage>
</organism>
<reference evidence="9" key="1">
    <citation type="submission" date="2016-04" db="EMBL/GenBank/DDBJ databases">
        <title>Comparative genomics of biotechnologically important yeasts.</title>
        <authorList>
            <consortium name="DOE Joint Genome Institute"/>
            <person name="Riley R."/>
            <person name="Haridas S."/>
            <person name="Wolfe K.H."/>
            <person name="Lopes M.R."/>
            <person name="Hittinger C.T."/>
            <person name="Goker M."/>
            <person name="Salamov A."/>
            <person name="Wisecaver J."/>
            <person name="Long T.M."/>
            <person name="Aerts A.L."/>
            <person name="Barry K."/>
            <person name="Choi C."/>
            <person name="Clum A."/>
            <person name="Coughlan A.Y."/>
            <person name="Deshpande S."/>
            <person name="Douglass A.P."/>
            <person name="Hanson S.J."/>
            <person name="Klenk H.-P."/>
            <person name="Labutti K."/>
            <person name="Lapidus A."/>
            <person name="Lindquist E."/>
            <person name="Lipzen A."/>
            <person name="Meier-Kolthoff J.P."/>
            <person name="Ohm R.A."/>
            <person name="Otillar R.P."/>
            <person name="Pangilinan J."/>
            <person name="Peng Y."/>
            <person name="Rokas A."/>
            <person name="Rosa C.A."/>
            <person name="Scheuner C."/>
            <person name="Sibirny A.A."/>
            <person name="Slot J.C."/>
            <person name="Stielow J.B."/>
            <person name="Sun H."/>
            <person name="Kurtzman C.P."/>
            <person name="Blackwell M."/>
            <person name="Grigoriev I.V."/>
            <person name="Jeffries T.W."/>
        </authorList>
    </citation>
    <scope>NUCLEOTIDE SEQUENCE [LARGE SCALE GENOMIC DNA]</scope>
    <source>
        <strain evidence="9">NRRL YB-2248</strain>
    </source>
</reference>
<keyword evidence="5" id="KW-0560">Oxidoreductase</keyword>
<dbReference type="AlphaFoldDB" id="A0A1E4T4N7"/>
<dbReference type="OrthoDB" id="10257314at2759"/>
<keyword evidence="9" id="KW-1185">Reference proteome</keyword>
<evidence type="ECO:0000259" key="7">
    <source>
        <dbReference type="Pfam" id="PF02668"/>
    </source>
</evidence>
<evidence type="ECO:0000256" key="1">
    <source>
        <dbReference type="ARBA" id="ARBA00001954"/>
    </source>
</evidence>
<evidence type="ECO:0000256" key="6">
    <source>
        <dbReference type="ARBA" id="ARBA00023004"/>
    </source>
</evidence>
<dbReference type="Proteomes" id="UP000094801">
    <property type="component" value="Unassembled WGS sequence"/>
</dbReference>
<dbReference type="SUPFAM" id="SSF51197">
    <property type="entry name" value="Clavaminate synthase-like"/>
    <property type="match status" value="1"/>
</dbReference>
<dbReference type="GO" id="GO:0000907">
    <property type="term" value="F:sulfonate dioxygenase activity"/>
    <property type="evidence" value="ECO:0007669"/>
    <property type="project" value="TreeGrafter"/>
</dbReference>
<comment type="cofactor">
    <cofactor evidence="1">
        <name>Fe(2+)</name>
        <dbReference type="ChEBI" id="CHEBI:29033"/>
    </cofactor>
</comment>
<evidence type="ECO:0000256" key="2">
    <source>
        <dbReference type="ARBA" id="ARBA00005896"/>
    </source>
</evidence>
<evidence type="ECO:0000313" key="9">
    <source>
        <dbReference type="Proteomes" id="UP000094801"/>
    </source>
</evidence>
<dbReference type="GO" id="GO:0005737">
    <property type="term" value="C:cytoplasm"/>
    <property type="evidence" value="ECO:0007669"/>
    <property type="project" value="TreeGrafter"/>
</dbReference>
<dbReference type="PANTHER" id="PTHR30468">
    <property type="entry name" value="ALPHA-KETOGLUTARATE-DEPENDENT SULFONATE DIOXYGENASE"/>
    <property type="match status" value="1"/>
</dbReference>
<dbReference type="PANTHER" id="PTHR30468:SF1">
    <property type="entry name" value="ALPHA-KETOGLUTARATE-DEPENDENT SULFONATE DIOXYGENASE"/>
    <property type="match status" value="1"/>
</dbReference>
<dbReference type="InterPro" id="IPR042098">
    <property type="entry name" value="TauD-like_sf"/>
</dbReference>
<gene>
    <name evidence="8" type="ORF">CANARDRAFT_6305</name>
</gene>
<dbReference type="InterPro" id="IPR003819">
    <property type="entry name" value="TauD/TfdA-like"/>
</dbReference>
<keyword evidence="3" id="KW-0479">Metal-binding</keyword>
<dbReference type="FunFam" id="3.60.130.10:FF:000003">
    <property type="entry name" value="Alpha-ketoglutarate-dependent taurine dioxygenase"/>
    <property type="match status" value="1"/>
</dbReference>
<keyword evidence="6" id="KW-0408">Iron</keyword>
<dbReference type="GO" id="GO:0044273">
    <property type="term" value="P:sulfur compound catabolic process"/>
    <property type="evidence" value="ECO:0007669"/>
    <property type="project" value="TreeGrafter"/>
</dbReference>
<dbReference type="Gene3D" id="3.60.130.10">
    <property type="entry name" value="Clavaminate synthase-like"/>
    <property type="match status" value="1"/>
</dbReference>
<evidence type="ECO:0000256" key="5">
    <source>
        <dbReference type="ARBA" id="ARBA00023002"/>
    </source>
</evidence>
<keyword evidence="4" id="KW-0223">Dioxygenase</keyword>
<dbReference type="Pfam" id="PF02668">
    <property type="entry name" value="TauD"/>
    <property type="match status" value="1"/>
</dbReference>
<proteinExistence type="inferred from homology"/>
<dbReference type="InterPro" id="IPR051323">
    <property type="entry name" value="AtsK-like"/>
</dbReference>
<evidence type="ECO:0000256" key="4">
    <source>
        <dbReference type="ARBA" id="ARBA00022964"/>
    </source>
</evidence>
<sequence length="399" mass="45662">MSLAIVRGGNETSFIKNEDSIKDGVLSVAEENLKRLKHPEFAPTWDLKHEQAFKHLPASKHVDRGYFGDPSFENLFAGVEAKHKPITPKFGSVVKGVQLSQLTPQQKDDLALFVEQRGVAVFRGQDFKHLKFDEIKEWGRYFGPLHVHPTSGAPLNQPEFHIVLRRGKQGQQKRTLANKLNSMVWHTDTSYEPQPPAITLFGMLQTDVGGDTQFIDTIEAYERLSPTFQKQLEGLYVLHTSREQANNAKAGGGIERKAPIDSIHPLVRFHPVLKKKLLYINRGFTRKILGLKDQESANLLNFLFQHIESCLDAHIRANWDENTIVIWDNRRVVHSATLDWDSDSLRHAFRVTTLGERPIASEEQYNDWDPENDQFSREKVDEINSLTPAEYHERFPSLK</sequence>